<feature type="chain" id="PRO_5006865747" evidence="1">
    <location>
        <begin position="25"/>
        <end position="60"/>
    </location>
</feature>
<accession>A0A0V0HB29</accession>
<sequence length="60" mass="6816">MTMMMKKLKQLMIMYLLLMSPVSLRTLDGPLVLGLFPSTSKPCLLKNLSVGERLSPWTVY</sequence>
<feature type="signal peptide" evidence="1">
    <location>
        <begin position="1"/>
        <end position="24"/>
    </location>
</feature>
<dbReference type="EMBL" id="GEDG01022338">
    <property type="protein sequence ID" value="JAP17582.1"/>
    <property type="molecule type" value="Transcribed_RNA"/>
</dbReference>
<reference evidence="2" key="1">
    <citation type="submission" date="2015-12" db="EMBL/GenBank/DDBJ databases">
        <title>Gene expression during late stages of embryo sac development: a critical building block for successful pollen-pistil interactions.</title>
        <authorList>
            <person name="Liu Y."/>
            <person name="Joly V."/>
            <person name="Sabar M."/>
            <person name="Matton D.P."/>
        </authorList>
    </citation>
    <scope>NUCLEOTIDE SEQUENCE</scope>
</reference>
<proteinExistence type="predicted"/>
<protein>
    <submittedName>
        <fullName evidence="2">Putative ovule protein</fullName>
    </submittedName>
</protein>
<evidence type="ECO:0000256" key="1">
    <source>
        <dbReference type="SAM" id="SignalP"/>
    </source>
</evidence>
<organism evidence="2">
    <name type="scientific">Solanum chacoense</name>
    <name type="common">Chaco potato</name>
    <dbReference type="NCBI Taxonomy" id="4108"/>
    <lineage>
        <taxon>Eukaryota</taxon>
        <taxon>Viridiplantae</taxon>
        <taxon>Streptophyta</taxon>
        <taxon>Embryophyta</taxon>
        <taxon>Tracheophyta</taxon>
        <taxon>Spermatophyta</taxon>
        <taxon>Magnoliopsida</taxon>
        <taxon>eudicotyledons</taxon>
        <taxon>Gunneridae</taxon>
        <taxon>Pentapetalae</taxon>
        <taxon>asterids</taxon>
        <taxon>lamiids</taxon>
        <taxon>Solanales</taxon>
        <taxon>Solanaceae</taxon>
        <taxon>Solanoideae</taxon>
        <taxon>Solaneae</taxon>
        <taxon>Solanum</taxon>
    </lineage>
</organism>
<keyword evidence="1" id="KW-0732">Signal</keyword>
<name>A0A0V0HB29_SOLCH</name>
<dbReference type="AlphaFoldDB" id="A0A0V0HB29"/>
<evidence type="ECO:0000313" key="2">
    <source>
        <dbReference type="EMBL" id="JAP17582.1"/>
    </source>
</evidence>